<dbReference type="InterPro" id="IPR011257">
    <property type="entry name" value="DNA_glycosylase"/>
</dbReference>
<dbReference type="OrthoDB" id="3078554at2"/>
<evidence type="ECO:0000313" key="1">
    <source>
        <dbReference type="EMBL" id="PAQ08114.1"/>
    </source>
</evidence>
<comment type="caution">
    <text evidence="1">The sequence shown here is derived from an EMBL/GenBank/DDBJ whole genome shotgun (WGS) entry which is preliminary data.</text>
</comment>
<dbReference type="AlphaFoldDB" id="A0A271LJ49"/>
<sequence length="225" mass="24527">MARKPAREQIVVALLDRSGCTYCSELGIDIQKNTPSPLFRWLCASILFSARISVNLALKAAKALSDQGWTTPRKMAEATWADRTRVLNHAGYARYDESTSRMLGDTAHLLLSKYGGDLRALRGLARNDPATERQLLKDFKGIGDVGADIFCREVQVAWPELYPFADTKALAAAVQLGLGNDARALAGLVDRRDFPRLLAALIRTSLGKDYEGVIEAALARPPAAA</sequence>
<name>A0A271LJ49_9HYPH</name>
<protein>
    <recommendedName>
        <fullName evidence="3">Endonuclease</fullName>
    </recommendedName>
</protein>
<organism evidence="1 2">
    <name type="scientific">Mesorhizobium temperatum</name>
    <dbReference type="NCBI Taxonomy" id="241416"/>
    <lineage>
        <taxon>Bacteria</taxon>
        <taxon>Pseudomonadati</taxon>
        <taxon>Pseudomonadota</taxon>
        <taxon>Alphaproteobacteria</taxon>
        <taxon>Hyphomicrobiales</taxon>
        <taxon>Phyllobacteriaceae</taxon>
        <taxon>Mesorhizobium</taxon>
    </lineage>
</organism>
<dbReference type="GO" id="GO:0006281">
    <property type="term" value="P:DNA repair"/>
    <property type="evidence" value="ECO:0007669"/>
    <property type="project" value="InterPro"/>
</dbReference>
<dbReference type="SUPFAM" id="SSF48150">
    <property type="entry name" value="DNA-glycosylase"/>
    <property type="match status" value="1"/>
</dbReference>
<proteinExistence type="predicted"/>
<gene>
    <name evidence="1" type="ORF">CIT26_19320</name>
</gene>
<dbReference type="Proteomes" id="UP000216442">
    <property type="component" value="Unassembled WGS sequence"/>
</dbReference>
<dbReference type="EMBL" id="NPKJ01000053">
    <property type="protein sequence ID" value="PAQ08114.1"/>
    <property type="molecule type" value="Genomic_DNA"/>
</dbReference>
<evidence type="ECO:0008006" key="3">
    <source>
        <dbReference type="Google" id="ProtNLM"/>
    </source>
</evidence>
<reference evidence="1 2" key="1">
    <citation type="submission" date="2017-08" db="EMBL/GenBank/DDBJ databases">
        <title>Mesorhizobium wenxinae sp. nov., a novel rhizobial species isolated from root nodules of chickpea (Cicer arietinum L.).</title>
        <authorList>
            <person name="Zhang J."/>
        </authorList>
    </citation>
    <scope>NUCLEOTIDE SEQUENCE [LARGE SCALE GENOMIC DNA]</scope>
    <source>
        <strain evidence="1 2">SDW018</strain>
    </source>
</reference>
<dbReference type="GO" id="GO:0003824">
    <property type="term" value="F:catalytic activity"/>
    <property type="evidence" value="ECO:0007669"/>
    <property type="project" value="InterPro"/>
</dbReference>
<dbReference type="Gene3D" id="1.10.340.30">
    <property type="entry name" value="Hypothetical protein, domain 2"/>
    <property type="match status" value="1"/>
</dbReference>
<accession>A0A271LJ49</accession>
<evidence type="ECO:0000313" key="2">
    <source>
        <dbReference type="Proteomes" id="UP000216442"/>
    </source>
</evidence>
<keyword evidence="2" id="KW-1185">Reference proteome</keyword>